<accession>A0AAW2REK1</accession>
<dbReference type="AlphaFoldDB" id="A0AAW2REK1"/>
<proteinExistence type="predicted"/>
<evidence type="ECO:0008006" key="2">
    <source>
        <dbReference type="Google" id="ProtNLM"/>
    </source>
</evidence>
<organism evidence="1">
    <name type="scientific">Sesamum radiatum</name>
    <name type="common">Black benniseed</name>
    <dbReference type="NCBI Taxonomy" id="300843"/>
    <lineage>
        <taxon>Eukaryota</taxon>
        <taxon>Viridiplantae</taxon>
        <taxon>Streptophyta</taxon>
        <taxon>Embryophyta</taxon>
        <taxon>Tracheophyta</taxon>
        <taxon>Spermatophyta</taxon>
        <taxon>Magnoliopsida</taxon>
        <taxon>eudicotyledons</taxon>
        <taxon>Gunneridae</taxon>
        <taxon>Pentapetalae</taxon>
        <taxon>asterids</taxon>
        <taxon>lamiids</taxon>
        <taxon>Lamiales</taxon>
        <taxon>Pedaliaceae</taxon>
        <taxon>Sesamum</taxon>
    </lineage>
</organism>
<reference evidence="1" key="2">
    <citation type="journal article" date="2024" name="Plant">
        <title>Genomic evolution and insights into agronomic trait innovations of Sesamum species.</title>
        <authorList>
            <person name="Miao H."/>
            <person name="Wang L."/>
            <person name="Qu L."/>
            <person name="Liu H."/>
            <person name="Sun Y."/>
            <person name="Le M."/>
            <person name="Wang Q."/>
            <person name="Wei S."/>
            <person name="Zheng Y."/>
            <person name="Lin W."/>
            <person name="Duan Y."/>
            <person name="Cao H."/>
            <person name="Xiong S."/>
            <person name="Wang X."/>
            <person name="Wei L."/>
            <person name="Li C."/>
            <person name="Ma Q."/>
            <person name="Ju M."/>
            <person name="Zhao R."/>
            <person name="Li G."/>
            <person name="Mu C."/>
            <person name="Tian Q."/>
            <person name="Mei H."/>
            <person name="Zhang T."/>
            <person name="Gao T."/>
            <person name="Zhang H."/>
        </authorList>
    </citation>
    <scope>NUCLEOTIDE SEQUENCE</scope>
    <source>
        <strain evidence="1">G02</strain>
    </source>
</reference>
<protein>
    <recommendedName>
        <fullName evidence="2">DUF4283 domain-containing protein</fullName>
    </recommendedName>
</protein>
<dbReference type="InterPro" id="IPR040256">
    <property type="entry name" value="At4g02000-like"/>
</dbReference>
<name>A0AAW2REK1_SESRA</name>
<comment type="caution">
    <text evidence="1">The sequence shown here is derived from an EMBL/GenBank/DDBJ whole genome shotgun (WGS) entry which is preliminary data.</text>
</comment>
<dbReference type="PANTHER" id="PTHR31286">
    <property type="entry name" value="GLYCINE-RICH CELL WALL STRUCTURAL PROTEIN 1.8-LIKE"/>
    <property type="match status" value="1"/>
</dbReference>
<dbReference type="PANTHER" id="PTHR31286:SF99">
    <property type="entry name" value="DUF4283 DOMAIN-CONTAINING PROTEIN"/>
    <property type="match status" value="1"/>
</dbReference>
<dbReference type="EMBL" id="JACGWJ010000013">
    <property type="protein sequence ID" value="KAL0378702.1"/>
    <property type="molecule type" value="Genomic_DNA"/>
</dbReference>
<gene>
    <name evidence="1" type="ORF">Sradi_3175700</name>
</gene>
<sequence length="59" mass="6758">MTLRKRQHTQVPIWVHLSHLPVEYWMEDDLNTVASGVGKPLYTDAVTKACPCLDYARVC</sequence>
<feature type="non-terminal residue" evidence="1">
    <location>
        <position position="59"/>
    </location>
</feature>
<reference evidence="1" key="1">
    <citation type="submission" date="2020-06" db="EMBL/GenBank/DDBJ databases">
        <authorList>
            <person name="Li T."/>
            <person name="Hu X."/>
            <person name="Zhang T."/>
            <person name="Song X."/>
            <person name="Zhang H."/>
            <person name="Dai N."/>
            <person name="Sheng W."/>
            <person name="Hou X."/>
            <person name="Wei L."/>
        </authorList>
    </citation>
    <scope>NUCLEOTIDE SEQUENCE</scope>
    <source>
        <strain evidence="1">G02</strain>
        <tissue evidence="1">Leaf</tissue>
    </source>
</reference>
<evidence type="ECO:0000313" key="1">
    <source>
        <dbReference type="EMBL" id="KAL0378702.1"/>
    </source>
</evidence>